<evidence type="ECO:0000259" key="4">
    <source>
        <dbReference type="PROSITE" id="PS51898"/>
    </source>
</evidence>
<dbReference type="InterPro" id="IPR050090">
    <property type="entry name" value="Tyrosine_recombinase_XerCD"/>
</dbReference>
<name>A0ABP9GWI5_9FLAO</name>
<dbReference type="InterPro" id="IPR002104">
    <property type="entry name" value="Integrase_catalytic"/>
</dbReference>
<dbReference type="Pfam" id="PF13102">
    <property type="entry name" value="Phage_int_SAM_5"/>
    <property type="match status" value="1"/>
</dbReference>
<dbReference type="Gene3D" id="1.10.150.130">
    <property type="match status" value="1"/>
</dbReference>
<keyword evidence="3" id="KW-0233">DNA recombination</keyword>
<dbReference type="PANTHER" id="PTHR30349">
    <property type="entry name" value="PHAGE INTEGRASE-RELATED"/>
    <property type="match status" value="1"/>
</dbReference>
<dbReference type="PROSITE" id="PS51898">
    <property type="entry name" value="TYR_RECOMBINASE"/>
    <property type="match status" value="1"/>
</dbReference>
<dbReference type="InterPro" id="IPR011010">
    <property type="entry name" value="DNA_brk_join_enz"/>
</dbReference>
<proteinExistence type="inferred from homology"/>
<accession>A0ABP9GWI5</accession>
<gene>
    <name evidence="5" type="ORF">GCM10023314_29790</name>
</gene>
<dbReference type="Proteomes" id="UP001501302">
    <property type="component" value="Unassembled WGS sequence"/>
</dbReference>
<organism evidence="5 6">
    <name type="scientific">Algibacter agarivorans</name>
    <dbReference type="NCBI Taxonomy" id="1109741"/>
    <lineage>
        <taxon>Bacteria</taxon>
        <taxon>Pseudomonadati</taxon>
        <taxon>Bacteroidota</taxon>
        <taxon>Flavobacteriia</taxon>
        <taxon>Flavobacteriales</taxon>
        <taxon>Flavobacteriaceae</taxon>
        <taxon>Algibacter</taxon>
    </lineage>
</organism>
<dbReference type="Pfam" id="PF17293">
    <property type="entry name" value="Arm-DNA-bind_5"/>
    <property type="match status" value="1"/>
</dbReference>
<dbReference type="InterPro" id="IPR010998">
    <property type="entry name" value="Integrase_recombinase_N"/>
</dbReference>
<keyword evidence="2" id="KW-0238">DNA-binding</keyword>
<dbReference type="InterPro" id="IPR035386">
    <property type="entry name" value="Arm-DNA-bind_5"/>
</dbReference>
<evidence type="ECO:0000256" key="1">
    <source>
        <dbReference type="ARBA" id="ARBA00008857"/>
    </source>
</evidence>
<evidence type="ECO:0000313" key="5">
    <source>
        <dbReference type="EMBL" id="GAA4954222.1"/>
    </source>
</evidence>
<evidence type="ECO:0000256" key="2">
    <source>
        <dbReference type="ARBA" id="ARBA00023125"/>
    </source>
</evidence>
<comment type="similarity">
    <text evidence="1">Belongs to the 'phage' integrase family.</text>
</comment>
<dbReference type="InterPro" id="IPR025269">
    <property type="entry name" value="SAM-like_dom"/>
</dbReference>
<dbReference type="InterPro" id="IPR013762">
    <property type="entry name" value="Integrase-like_cat_sf"/>
</dbReference>
<evidence type="ECO:0000256" key="3">
    <source>
        <dbReference type="ARBA" id="ARBA00023172"/>
    </source>
</evidence>
<protein>
    <submittedName>
        <fullName evidence="5">Site-specific integrase</fullName>
    </submittedName>
</protein>
<dbReference type="CDD" id="cd01185">
    <property type="entry name" value="INTN1_C_like"/>
    <property type="match status" value="1"/>
</dbReference>
<dbReference type="SUPFAM" id="SSF56349">
    <property type="entry name" value="DNA breaking-rejoining enzymes"/>
    <property type="match status" value="1"/>
</dbReference>
<dbReference type="RefSeq" id="WP_345193445.1">
    <property type="nucleotide sequence ID" value="NZ_BAABJJ010000044.1"/>
</dbReference>
<comment type="caution">
    <text evidence="5">The sequence shown here is derived from an EMBL/GenBank/DDBJ whole genome shotgun (WGS) entry which is preliminary data.</text>
</comment>
<feature type="domain" description="Tyr recombinase" evidence="4">
    <location>
        <begin position="222"/>
        <end position="406"/>
    </location>
</feature>
<dbReference type="Pfam" id="PF00589">
    <property type="entry name" value="Phage_integrase"/>
    <property type="match status" value="1"/>
</dbReference>
<dbReference type="PANTHER" id="PTHR30349:SF64">
    <property type="entry name" value="PROPHAGE INTEGRASE INTD-RELATED"/>
    <property type="match status" value="1"/>
</dbReference>
<evidence type="ECO:0000313" key="6">
    <source>
        <dbReference type="Proteomes" id="UP001501302"/>
    </source>
</evidence>
<reference evidence="6" key="1">
    <citation type="journal article" date="2019" name="Int. J. Syst. Evol. Microbiol.">
        <title>The Global Catalogue of Microorganisms (GCM) 10K type strain sequencing project: providing services to taxonomists for standard genome sequencing and annotation.</title>
        <authorList>
            <consortium name="The Broad Institute Genomics Platform"/>
            <consortium name="The Broad Institute Genome Sequencing Center for Infectious Disease"/>
            <person name="Wu L."/>
            <person name="Ma J."/>
        </authorList>
    </citation>
    <scope>NUCLEOTIDE SEQUENCE [LARGE SCALE GENOMIC DNA]</scope>
    <source>
        <strain evidence="6">JCM 18285</strain>
    </source>
</reference>
<dbReference type="Gene3D" id="1.10.443.10">
    <property type="entry name" value="Intergrase catalytic core"/>
    <property type="match status" value="1"/>
</dbReference>
<dbReference type="EMBL" id="BAABJJ010000044">
    <property type="protein sequence ID" value="GAA4954222.1"/>
    <property type="molecule type" value="Genomic_DNA"/>
</dbReference>
<keyword evidence="6" id="KW-1185">Reference proteome</keyword>
<sequence>MRTSSTFSILFWIYAARAKNNQTDIYVRITVNGKRVNISLKKKIDVDSWDVKSQKVKGNGKTAREINHYLNEISSTLFQCYRDLKLENRVLSPKLIKARFLGEDKIIHSLQDIINYHNETMTSKLCSKTMCHYRTSQKYVLEYLEKKYKSSDIYLQDLDYAFVLGFENFLRCYQPRHYQGKIGNNAVMKHIQRLRKMTTLAYHMEWIDRDPFVKFKPILEKREREFLTDIELKNIENLLPTIERLSVVKDLFIFSCYTGISYGDIMNLSNKSIIQGIDGNSWIMSKRNKTKVPFKIPLLPATELLIKKYKNHPRTQFSGNLMPSISNQRLNSYLKEIADLCNIRKNLTFHMARHTFATTVTLSNGVPIETVSKLLGHTKIATTQIYARVIERKVSEDMEKLRNQLTS</sequence>